<evidence type="ECO:0000256" key="1">
    <source>
        <dbReference type="SAM" id="MobiDB-lite"/>
    </source>
</evidence>
<proteinExistence type="predicted"/>
<dbReference type="PANTHER" id="PTHR34120">
    <property type="entry name" value="EXPRESSED PROTEIN"/>
    <property type="match status" value="1"/>
</dbReference>
<keyword evidence="3" id="KW-1185">Reference proteome</keyword>
<organism evidence="2">
    <name type="scientific">Oryza brachyantha</name>
    <name type="common">malo sina</name>
    <dbReference type="NCBI Taxonomy" id="4533"/>
    <lineage>
        <taxon>Eukaryota</taxon>
        <taxon>Viridiplantae</taxon>
        <taxon>Streptophyta</taxon>
        <taxon>Embryophyta</taxon>
        <taxon>Tracheophyta</taxon>
        <taxon>Spermatophyta</taxon>
        <taxon>Magnoliopsida</taxon>
        <taxon>Liliopsida</taxon>
        <taxon>Poales</taxon>
        <taxon>Poaceae</taxon>
        <taxon>BOP clade</taxon>
        <taxon>Oryzoideae</taxon>
        <taxon>Oryzeae</taxon>
        <taxon>Oryzinae</taxon>
        <taxon>Oryza</taxon>
    </lineage>
</organism>
<dbReference type="EnsemblPlants" id="OB02G26930.1">
    <property type="protein sequence ID" value="OB02G26930.1"/>
    <property type="gene ID" value="OB02G26930"/>
</dbReference>
<name>J3LDH6_ORYBR</name>
<feature type="compositionally biased region" description="Acidic residues" evidence="1">
    <location>
        <begin position="17"/>
        <end position="43"/>
    </location>
</feature>
<protein>
    <submittedName>
        <fullName evidence="2">Uncharacterized protein</fullName>
    </submittedName>
</protein>
<dbReference type="PANTHER" id="PTHR34120:SF13">
    <property type="entry name" value="OS02G0533700 PROTEIN"/>
    <property type="match status" value="1"/>
</dbReference>
<feature type="region of interest" description="Disordered" evidence="1">
    <location>
        <begin position="1"/>
        <end position="43"/>
    </location>
</feature>
<evidence type="ECO:0000313" key="3">
    <source>
        <dbReference type="Proteomes" id="UP000006038"/>
    </source>
</evidence>
<dbReference type="Gramene" id="OB02G26930.1">
    <property type="protein sequence ID" value="OB02G26930.1"/>
    <property type="gene ID" value="OB02G26930"/>
</dbReference>
<reference evidence="2" key="1">
    <citation type="submission" date="2013-04" db="UniProtKB">
        <authorList>
            <consortium name="EnsemblPlants"/>
        </authorList>
    </citation>
    <scope>IDENTIFICATION</scope>
</reference>
<dbReference type="Proteomes" id="UP000006038">
    <property type="component" value="Unassembled WGS sequence"/>
</dbReference>
<sequence>MPPVTLDSLLRGRGGEPEEACEDEFSCSDDGDGGEECGGEGDDPYWPVESLWLRIGEDIDWSEVGAVLEREDSTKGASNPKSACARASCCAAAPGFL</sequence>
<evidence type="ECO:0000313" key="2">
    <source>
        <dbReference type="EnsemblPlants" id="OB02G26930.1"/>
    </source>
</evidence>
<accession>J3LDH6</accession>
<dbReference type="AlphaFoldDB" id="J3LDH6"/>
<dbReference type="HOGENOM" id="CLU_164295_0_0_1"/>